<comment type="caution">
    <text evidence="4">The sequence shown here is derived from an EMBL/GenBank/DDBJ whole genome shotgun (WGS) entry which is preliminary data.</text>
</comment>
<evidence type="ECO:0000313" key="4">
    <source>
        <dbReference type="EMBL" id="KAA6339200.1"/>
    </source>
</evidence>
<dbReference type="InterPro" id="IPR058625">
    <property type="entry name" value="MdtA-like_BSH"/>
</dbReference>
<feature type="transmembrane region" description="Helical" evidence="2">
    <location>
        <begin position="6"/>
        <end position="24"/>
    </location>
</feature>
<dbReference type="NCBIfam" id="TIGR01730">
    <property type="entry name" value="RND_mfp"/>
    <property type="match status" value="1"/>
</dbReference>
<gene>
    <name evidence="4" type="ORF">EZS27_012864</name>
</gene>
<dbReference type="GO" id="GO:0015562">
    <property type="term" value="F:efflux transmembrane transporter activity"/>
    <property type="evidence" value="ECO:0007669"/>
    <property type="project" value="TreeGrafter"/>
</dbReference>
<dbReference type="EMBL" id="SNRY01000556">
    <property type="protein sequence ID" value="KAA6339200.1"/>
    <property type="molecule type" value="Genomic_DNA"/>
</dbReference>
<dbReference type="SUPFAM" id="SSF111369">
    <property type="entry name" value="HlyD-like secretion proteins"/>
    <property type="match status" value="1"/>
</dbReference>
<feature type="non-terminal residue" evidence="4">
    <location>
        <position position="200"/>
    </location>
</feature>
<proteinExistence type="predicted"/>
<keyword evidence="1" id="KW-0175">Coiled coil</keyword>
<name>A0A5J4S1B0_9ZZZZ</name>
<dbReference type="PANTHER" id="PTHR30469">
    <property type="entry name" value="MULTIDRUG RESISTANCE PROTEIN MDTA"/>
    <property type="match status" value="1"/>
</dbReference>
<dbReference type="Pfam" id="PF25917">
    <property type="entry name" value="BSH_RND"/>
    <property type="match status" value="1"/>
</dbReference>
<protein>
    <submittedName>
        <fullName evidence="4">Multidrug resistance protein MdtA</fullName>
    </submittedName>
</protein>
<evidence type="ECO:0000259" key="3">
    <source>
        <dbReference type="Pfam" id="PF25917"/>
    </source>
</evidence>
<sequence>MKRNTIIISAIAVVAFGTIAWTLVSNKKTVDSKREMKAVNTEIAVTVAPAGMRTINGLLNLVGTAEANHAVTVASELTGSITQVNFKLGDYVSKGTVLAQIDDAYKRLALDDATINYDKYKEDYECYQVLRKGDAVSETQLRDMKVAYENASIQLENAKKQLSDTRIAAPYSGYITSQNIELGAHVNIGSAVAGIVDISQ</sequence>
<dbReference type="GO" id="GO:1990281">
    <property type="term" value="C:efflux pump complex"/>
    <property type="evidence" value="ECO:0007669"/>
    <property type="project" value="TreeGrafter"/>
</dbReference>
<dbReference type="Gene3D" id="2.40.50.100">
    <property type="match status" value="1"/>
</dbReference>
<evidence type="ECO:0000256" key="2">
    <source>
        <dbReference type="SAM" id="Phobius"/>
    </source>
</evidence>
<organism evidence="4">
    <name type="scientific">termite gut metagenome</name>
    <dbReference type="NCBI Taxonomy" id="433724"/>
    <lineage>
        <taxon>unclassified sequences</taxon>
        <taxon>metagenomes</taxon>
        <taxon>organismal metagenomes</taxon>
    </lineage>
</organism>
<reference evidence="4" key="1">
    <citation type="submission" date="2019-03" db="EMBL/GenBank/DDBJ databases">
        <title>Single cell metagenomics reveals metabolic interactions within the superorganism composed of flagellate Streblomastix strix and complex community of Bacteroidetes bacteria on its surface.</title>
        <authorList>
            <person name="Treitli S.C."/>
            <person name="Kolisko M."/>
            <person name="Husnik F."/>
            <person name="Keeling P."/>
            <person name="Hampl V."/>
        </authorList>
    </citation>
    <scope>NUCLEOTIDE SEQUENCE</scope>
    <source>
        <strain evidence="4">STM</strain>
    </source>
</reference>
<feature type="domain" description="Multidrug resistance protein MdtA-like barrel-sandwich hybrid" evidence="3">
    <location>
        <begin position="70"/>
        <end position="196"/>
    </location>
</feature>
<keyword evidence="2" id="KW-1133">Transmembrane helix</keyword>
<evidence type="ECO:0000256" key="1">
    <source>
        <dbReference type="SAM" id="Coils"/>
    </source>
</evidence>
<feature type="coiled-coil region" evidence="1">
    <location>
        <begin position="141"/>
        <end position="168"/>
    </location>
</feature>
<dbReference type="Gene3D" id="1.10.287.470">
    <property type="entry name" value="Helix hairpin bin"/>
    <property type="match status" value="1"/>
</dbReference>
<keyword evidence="2" id="KW-0812">Transmembrane</keyword>
<keyword evidence="2" id="KW-0472">Membrane</keyword>
<accession>A0A5J4S1B0</accession>
<dbReference type="AlphaFoldDB" id="A0A5J4S1B0"/>
<dbReference type="InterPro" id="IPR006143">
    <property type="entry name" value="RND_pump_MFP"/>
</dbReference>